<feature type="transmembrane region" description="Helical" evidence="1">
    <location>
        <begin position="7"/>
        <end position="29"/>
    </location>
</feature>
<evidence type="ECO:0000313" key="4">
    <source>
        <dbReference type="Proteomes" id="UP001275436"/>
    </source>
</evidence>
<keyword evidence="1" id="KW-0812">Transmembrane</keyword>
<dbReference type="RefSeq" id="WP_317957734.1">
    <property type="nucleotide sequence ID" value="NZ_BSKO01000001.1"/>
</dbReference>
<dbReference type="PANTHER" id="PTHR34094">
    <property type="match status" value="1"/>
</dbReference>
<evidence type="ECO:0000313" key="3">
    <source>
        <dbReference type="EMBL" id="GLO64985.1"/>
    </source>
</evidence>
<comment type="caution">
    <text evidence="3">The sequence shown here is derived from an EMBL/GenBank/DDBJ whole genome shotgun (WGS) entry which is preliminary data.</text>
</comment>
<sequence>MNITKKFILLASFLLIVGIIGTIVTFPYGDDEQTTRVINIAEMDYNQLKINADNASVTILSSENESPRVEYSSNKENDYFNVETTENTLSIDTEEKKLPFFNIDFLLFETPSIHVYLPDKSLESIQTKTDNGKITVSSIEATTISLNTDNGKINAEQIASNLHAETSNGKITLNQVAGEVNVITNNGKIEIQQAANNIVAKTDNGSIIIRNENLGNSMDLQTANGKINVHTGTEITNATLDLRTDNGSITVFDAKDWDTVYGNGENLIKMRTNNGSITIE</sequence>
<name>A0ABQ5TEY3_9BACI</name>
<organism evidence="3 4">
    <name type="scientific">Oceanobacillus kimchii</name>
    <dbReference type="NCBI Taxonomy" id="746691"/>
    <lineage>
        <taxon>Bacteria</taxon>
        <taxon>Bacillati</taxon>
        <taxon>Bacillota</taxon>
        <taxon>Bacilli</taxon>
        <taxon>Bacillales</taxon>
        <taxon>Bacillaceae</taxon>
        <taxon>Oceanobacillus</taxon>
    </lineage>
</organism>
<keyword evidence="1" id="KW-1133">Transmembrane helix</keyword>
<dbReference type="PANTHER" id="PTHR34094:SF1">
    <property type="entry name" value="PROTEIN FAM185A"/>
    <property type="match status" value="1"/>
</dbReference>
<accession>A0ABQ5TEY3</accession>
<feature type="domain" description="DUF4097" evidence="2">
    <location>
        <begin position="46"/>
        <end position="280"/>
    </location>
</feature>
<evidence type="ECO:0000259" key="2">
    <source>
        <dbReference type="Pfam" id="PF13349"/>
    </source>
</evidence>
<dbReference type="InterPro" id="IPR025164">
    <property type="entry name" value="Toastrack_DUF4097"/>
</dbReference>
<dbReference type="Gene3D" id="2.160.20.120">
    <property type="match status" value="1"/>
</dbReference>
<dbReference type="Proteomes" id="UP001275436">
    <property type="component" value="Unassembled WGS sequence"/>
</dbReference>
<dbReference type="EMBL" id="BSKO01000001">
    <property type="protein sequence ID" value="GLO64985.1"/>
    <property type="molecule type" value="Genomic_DNA"/>
</dbReference>
<dbReference type="Pfam" id="PF13349">
    <property type="entry name" value="DUF4097"/>
    <property type="match status" value="1"/>
</dbReference>
<proteinExistence type="predicted"/>
<keyword evidence="1" id="KW-0472">Membrane</keyword>
<gene>
    <name evidence="3" type="ORF">MACH08_07690</name>
</gene>
<reference evidence="3 4" key="1">
    <citation type="submission" date="2023-02" db="EMBL/GenBank/DDBJ databases">
        <title>Oceanobacillus kimchii IFOP_LL358 isolated form Alexandrium catenella lab strain.</title>
        <authorList>
            <person name="Gajardo G."/>
            <person name="Ueki S."/>
            <person name="Maruyama F."/>
        </authorList>
    </citation>
    <scope>NUCLEOTIDE SEQUENCE [LARGE SCALE GENOMIC DNA]</scope>
    <source>
        <strain evidence="3 4">IFOP_LL358</strain>
    </source>
</reference>
<keyword evidence="4" id="KW-1185">Reference proteome</keyword>
<protein>
    <recommendedName>
        <fullName evidence="2">DUF4097 domain-containing protein</fullName>
    </recommendedName>
</protein>
<evidence type="ECO:0000256" key="1">
    <source>
        <dbReference type="SAM" id="Phobius"/>
    </source>
</evidence>